<feature type="transmembrane region" description="Helical" evidence="2">
    <location>
        <begin position="38"/>
        <end position="58"/>
    </location>
</feature>
<dbReference type="Proteomes" id="UP000183809">
    <property type="component" value="Unassembled WGS sequence"/>
</dbReference>
<keyword evidence="4" id="KW-1185">Reference proteome</keyword>
<protein>
    <submittedName>
        <fullName evidence="3">Cytochrome p450 protein</fullName>
    </submittedName>
</protein>
<keyword evidence="2" id="KW-0472">Membrane</keyword>
<dbReference type="AlphaFoldDB" id="A0A1J9QQ50"/>
<feature type="transmembrane region" description="Helical" evidence="2">
    <location>
        <begin position="114"/>
        <end position="134"/>
    </location>
</feature>
<dbReference type="RefSeq" id="XP_020126852.1">
    <property type="nucleotide sequence ID" value="XM_020277560.1"/>
</dbReference>
<keyword evidence="2" id="KW-1133">Transmembrane helix</keyword>
<organism evidence="3 4">
    <name type="scientific">Diplodia corticola</name>
    <dbReference type="NCBI Taxonomy" id="236234"/>
    <lineage>
        <taxon>Eukaryota</taxon>
        <taxon>Fungi</taxon>
        <taxon>Dikarya</taxon>
        <taxon>Ascomycota</taxon>
        <taxon>Pezizomycotina</taxon>
        <taxon>Dothideomycetes</taxon>
        <taxon>Dothideomycetes incertae sedis</taxon>
        <taxon>Botryosphaeriales</taxon>
        <taxon>Botryosphaeriaceae</taxon>
        <taxon>Diplodia</taxon>
    </lineage>
</organism>
<comment type="caution">
    <text evidence="3">The sequence shown here is derived from an EMBL/GenBank/DDBJ whole genome shotgun (WGS) entry which is preliminary data.</text>
</comment>
<accession>A0A1J9QQ50</accession>
<dbReference type="EMBL" id="MNUE01000058">
    <property type="protein sequence ID" value="OJD30592.1"/>
    <property type="molecule type" value="Genomic_DNA"/>
</dbReference>
<evidence type="ECO:0000256" key="2">
    <source>
        <dbReference type="SAM" id="Phobius"/>
    </source>
</evidence>
<reference evidence="3 4" key="1">
    <citation type="submission" date="2016-10" db="EMBL/GenBank/DDBJ databases">
        <title>Proteomics and genomics reveal pathogen-plant mechanisms compatible with a hemibiotrophic lifestyle of Diplodia corticola.</title>
        <authorList>
            <person name="Fernandes I."/>
            <person name="De Jonge R."/>
            <person name="Van De Peer Y."/>
            <person name="Devreese B."/>
            <person name="Alves A."/>
            <person name="Esteves A.C."/>
        </authorList>
    </citation>
    <scope>NUCLEOTIDE SEQUENCE [LARGE SCALE GENOMIC DNA]</scope>
    <source>
        <strain evidence="3 4">CBS 112549</strain>
    </source>
</reference>
<feature type="transmembrane region" description="Helical" evidence="2">
    <location>
        <begin position="555"/>
        <end position="575"/>
    </location>
</feature>
<evidence type="ECO:0000313" key="3">
    <source>
        <dbReference type="EMBL" id="OJD30592.1"/>
    </source>
</evidence>
<proteinExistence type="predicted"/>
<keyword evidence="2" id="KW-0812">Transmembrane</keyword>
<name>A0A1J9QQ50_9PEZI</name>
<dbReference type="GeneID" id="31017821"/>
<dbReference type="OrthoDB" id="3540210at2759"/>
<evidence type="ECO:0000256" key="1">
    <source>
        <dbReference type="SAM" id="MobiDB-lite"/>
    </source>
</evidence>
<sequence>MEPAESEPYPIHVGTWTNWSYGRILGVTLTLPRREGDLLIAFFALFVTIVGTSVWRISCFTLHQLYSREAARDGLYHQRQAILRNSANGASGLWSFLQVTWSWRGNSRRLYRRIIPVITLTILLLGLFAAASGFSSRIATTMGNEVLLSAQRCGALDPNAAQNFTGYESSIVAYWSQRLNVYANYAEQCYSNKSDLNSCQTFINKQLKTTVDRNASCPFHGNICSTSSNIRFDTGFLDSHYDLGLNSPPSERYLYRRTTHCGPLRTEGRKKLVYDNETGANLWRYYFGEQLDAPFTYEYPGLSSGDEWGGTTADYTLKPLISITENGTRNWAENEFWPIPEMDYPDSDVMLFFLSPNRIVFLEEINDPWYSAHKYAGQIGNSFAQNDPSAEYLNVYFRDDAASVLGCILQDQFCNPNLPPDKRCVSTATSGYDAVFNLWKDKKAQLRVKSAIEAHFAFVASISSVVEILGVPALTSRYKLAAGMQRALPDNQWQLDVEHWHETSMAYLQGTYIDAATRPSDPEFLPYLVEPKGDDERYFCRNQKIRSTAYTNFSVFYLALVFSLGAVVIILSYTLEQLVATIQRRYNLDKHARLEWCTNETLQLQRLAHEELLGLRGVTWKGCTGGVPVVTERGRLLGVLDLEDLEHPRLKAPLVSFEEEGLAGGGGSWGCGGQESEQKGVVQSARVSEERSLSLNDRDCVSVVSGEGDAQSFRSVRRTDD</sequence>
<evidence type="ECO:0000313" key="4">
    <source>
        <dbReference type="Proteomes" id="UP000183809"/>
    </source>
</evidence>
<gene>
    <name evidence="3" type="ORF">BKCO1_5800045</name>
</gene>
<feature type="region of interest" description="Disordered" evidence="1">
    <location>
        <begin position="668"/>
        <end position="693"/>
    </location>
</feature>